<dbReference type="Proteomes" id="UP000475862">
    <property type="component" value="Unassembled WGS sequence"/>
</dbReference>
<dbReference type="GO" id="GO:0008270">
    <property type="term" value="F:zinc ion binding"/>
    <property type="evidence" value="ECO:0007669"/>
    <property type="project" value="UniProtKB-KW"/>
</dbReference>
<sequence>MHTSYTIVSVKVLKMINIKSFYCMLRVPLIFIIDELFKSSFGSPNSSDEINESTQYYIVFFKIIVPCLIFFSSLCLLILPNKYLFVVYLHVASVCIVLFSYWTNIQTLLFLSTYYKTIKADMINEIITLSDFIIYFFTKSELYQLLSNYLIQYCLSLVFEFAHVFTINHSVPDIFRYCFFLPILFASIFKTGTILNMITIFSTLVQLFTMLKTLWLNVPIIKNLIRDAYDFAQEIITNFGVINLIRREWYRLRMLRISTVLRIFWVTRVLIQILHNQAYIELQNETLFGAVKYLLIKGSDTFTAVLGMTCFLSFFCECIEVVLLRVLLVDEFDGIYSGINCAITFVIMALRSGLTGLDPEIRLKQIYGSIYLINVVWQHYIHKIVHKLLISLNDSHNSSFNRHLRPLLVCGYLLVSAVTILVYLWSYYLYSDWLLAISCLYIITIIKVLVTLTVYSLLLIDIYSTIPLENLDEYVYHINFLGDMVEFNLSIYFLPQNILIMVLTPGDIVHAFITCLQVYSKICFFKNKMENFAKRYTALKKMRSLPQATSSQLSEFNDICAICYQNMRSARITACNHYFHSECLRKWFYIKDLCPMCQTSVFFRSKK</sequence>
<dbReference type="GO" id="GO:0036513">
    <property type="term" value="C:Derlin-1 retrotranslocation complex"/>
    <property type="evidence" value="ECO:0007669"/>
    <property type="project" value="TreeGrafter"/>
</dbReference>
<dbReference type="InterPro" id="IPR011016">
    <property type="entry name" value="Znf_RING-CH"/>
</dbReference>
<keyword evidence="2 9" id="KW-0812">Transmembrane</keyword>
<reference evidence="11 12" key="1">
    <citation type="submission" date="2019-08" db="EMBL/GenBank/DDBJ databases">
        <title>The genome of the soybean aphid Biotype 1, its phylome, world population structure and adaptation to the North American continent.</title>
        <authorList>
            <person name="Giordano R."/>
            <person name="Donthu R.K."/>
            <person name="Hernandez A.G."/>
            <person name="Wright C.L."/>
            <person name="Zimin A.V."/>
        </authorList>
    </citation>
    <scope>NUCLEOTIDE SEQUENCE [LARGE SCALE GENOMIC DNA]</scope>
    <source>
        <tissue evidence="11">Whole aphids</tissue>
    </source>
</reference>
<gene>
    <name evidence="11" type="ORF">AGLY_014569</name>
</gene>
<evidence type="ECO:0000256" key="8">
    <source>
        <dbReference type="PROSITE-ProRule" id="PRU00175"/>
    </source>
</evidence>
<feature type="transmembrane region" description="Helical" evidence="9">
    <location>
        <begin position="21"/>
        <end position="37"/>
    </location>
</feature>
<comment type="subcellular location">
    <subcellularLocation>
        <location evidence="1">Membrane</location>
        <topology evidence="1">Multi-pass membrane protein</topology>
    </subcellularLocation>
</comment>
<dbReference type="AlphaFoldDB" id="A0A6G0T489"/>
<evidence type="ECO:0000256" key="7">
    <source>
        <dbReference type="ARBA" id="ARBA00023136"/>
    </source>
</evidence>
<dbReference type="Pfam" id="PF13639">
    <property type="entry name" value="zf-RING_2"/>
    <property type="match status" value="1"/>
</dbReference>
<dbReference type="GO" id="GO:0043161">
    <property type="term" value="P:proteasome-mediated ubiquitin-dependent protein catabolic process"/>
    <property type="evidence" value="ECO:0007669"/>
    <property type="project" value="TreeGrafter"/>
</dbReference>
<evidence type="ECO:0000259" key="10">
    <source>
        <dbReference type="PROSITE" id="PS50089"/>
    </source>
</evidence>
<dbReference type="InterPro" id="IPR050731">
    <property type="entry name" value="HRD1_E3_ubiq-ligases"/>
</dbReference>
<feature type="transmembrane region" description="Helical" evidence="9">
    <location>
        <begin position="335"/>
        <end position="354"/>
    </location>
</feature>
<dbReference type="PANTHER" id="PTHR22763">
    <property type="entry name" value="RING ZINC FINGER PROTEIN"/>
    <property type="match status" value="1"/>
</dbReference>
<feature type="transmembrane region" description="Helical" evidence="9">
    <location>
        <begin position="498"/>
        <end position="519"/>
    </location>
</feature>
<feature type="transmembrane region" description="Helical" evidence="9">
    <location>
        <begin position="179"/>
        <end position="205"/>
    </location>
</feature>
<evidence type="ECO:0000313" key="11">
    <source>
        <dbReference type="EMBL" id="KAE9525155.1"/>
    </source>
</evidence>
<dbReference type="InterPro" id="IPR025754">
    <property type="entry name" value="TRC8_N_dom"/>
</dbReference>
<dbReference type="OrthoDB" id="4752984at2759"/>
<keyword evidence="12" id="KW-1185">Reference proteome</keyword>
<dbReference type="SMART" id="SM00744">
    <property type="entry name" value="RINGv"/>
    <property type="match status" value="1"/>
</dbReference>
<keyword evidence="3" id="KW-0479">Metal-binding</keyword>
<evidence type="ECO:0000256" key="1">
    <source>
        <dbReference type="ARBA" id="ARBA00004141"/>
    </source>
</evidence>
<feature type="transmembrane region" description="Helical" evidence="9">
    <location>
        <begin position="150"/>
        <end position="167"/>
    </location>
</feature>
<dbReference type="SUPFAM" id="SSF57850">
    <property type="entry name" value="RING/U-box"/>
    <property type="match status" value="1"/>
</dbReference>
<evidence type="ECO:0000313" key="12">
    <source>
        <dbReference type="Proteomes" id="UP000475862"/>
    </source>
</evidence>
<dbReference type="PROSITE" id="PS50089">
    <property type="entry name" value="ZF_RING_2"/>
    <property type="match status" value="1"/>
</dbReference>
<dbReference type="Gene3D" id="3.30.40.10">
    <property type="entry name" value="Zinc/RING finger domain, C3HC4 (zinc finger)"/>
    <property type="match status" value="1"/>
</dbReference>
<comment type="caution">
    <text evidence="11">The sequence shown here is derived from an EMBL/GenBank/DDBJ whole genome shotgun (WGS) entry which is preliminary data.</text>
</comment>
<accession>A0A6G0T489</accession>
<feature type="transmembrane region" description="Helical" evidence="9">
    <location>
        <begin position="406"/>
        <end position="428"/>
    </location>
</feature>
<organism evidence="11 12">
    <name type="scientific">Aphis glycines</name>
    <name type="common">Soybean aphid</name>
    <dbReference type="NCBI Taxonomy" id="307491"/>
    <lineage>
        <taxon>Eukaryota</taxon>
        <taxon>Metazoa</taxon>
        <taxon>Ecdysozoa</taxon>
        <taxon>Arthropoda</taxon>
        <taxon>Hexapoda</taxon>
        <taxon>Insecta</taxon>
        <taxon>Pterygota</taxon>
        <taxon>Neoptera</taxon>
        <taxon>Paraneoptera</taxon>
        <taxon>Hemiptera</taxon>
        <taxon>Sternorrhyncha</taxon>
        <taxon>Aphidomorpha</taxon>
        <taxon>Aphidoidea</taxon>
        <taxon>Aphididae</taxon>
        <taxon>Aphidini</taxon>
        <taxon>Aphis</taxon>
        <taxon>Aphis</taxon>
    </lineage>
</organism>
<evidence type="ECO:0000256" key="3">
    <source>
        <dbReference type="ARBA" id="ARBA00022723"/>
    </source>
</evidence>
<feature type="domain" description="RING-type" evidence="10">
    <location>
        <begin position="560"/>
        <end position="598"/>
    </location>
</feature>
<keyword evidence="7 9" id="KW-0472">Membrane</keyword>
<feature type="transmembrane region" description="Helical" evidence="9">
    <location>
        <begin position="302"/>
        <end position="328"/>
    </location>
</feature>
<dbReference type="InterPro" id="IPR001841">
    <property type="entry name" value="Znf_RING"/>
</dbReference>
<protein>
    <recommendedName>
        <fullName evidence="10">RING-type domain-containing protein</fullName>
    </recommendedName>
</protein>
<evidence type="ECO:0000256" key="4">
    <source>
        <dbReference type="ARBA" id="ARBA00022771"/>
    </source>
</evidence>
<dbReference type="PANTHER" id="PTHR22763:SF163">
    <property type="entry name" value="E3 UBIQUITIN-PROTEIN LIGASE RNF139"/>
    <property type="match status" value="1"/>
</dbReference>
<name>A0A6G0T489_APHGL</name>
<feature type="transmembrane region" description="Helical" evidence="9">
    <location>
        <begin position="434"/>
        <end position="462"/>
    </location>
</feature>
<evidence type="ECO:0000256" key="2">
    <source>
        <dbReference type="ARBA" id="ARBA00022692"/>
    </source>
</evidence>
<dbReference type="GO" id="GO:0061630">
    <property type="term" value="F:ubiquitin protein ligase activity"/>
    <property type="evidence" value="ECO:0007669"/>
    <property type="project" value="TreeGrafter"/>
</dbReference>
<evidence type="ECO:0000256" key="9">
    <source>
        <dbReference type="SAM" id="Phobius"/>
    </source>
</evidence>
<keyword evidence="4 8" id="KW-0863">Zinc-finger</keyword>
<evidence type="ECO:0000256" key="6">
    <source>
        <dbReference type="ARBA" id="ARBA00022989"/>
    </source>
</evidence>
<dbReference type="EMBL" id="VYZN01000064">
    <property type="protein sequence ID" value="KAE9525155.1"/>
    <property type="molecule type" value="Genomic_DNA"/>
</dbReference>
<evidence type="ECO:0000256" key="5">
    <source>
        <dbReference type="ARBA" id="ARBA00022833"/>
    </source>
</evidence>
<keyword evidence="5" id="KW-0862">Zinc</keyword>
<keyword evidence="6 9" id="KW-1133">Transmembrane helix</keyword>
<dbReference type="SMART" id="SM00184">
    <property type="entry name" value="RING"/>
    <property type="match status" value="1"/>
</dbReference>
<dbReference type="InterPro" id="IPR013083">
    <property type="entry name" value="Znf_RING/FYVE/PHD"/>
</dbReference>
<dbReference type="GO" id="GO:0036503">
    <property type="term" value="P:ERAD pathway"/>
    <property type="evidence" value="ECO:0007669"/>
    <property type="project" value="TreeGrafter"/>
</dbReference>
<feature type="transmembrane region" description="Helical" evidence="9">
    <location>
        <begin position="57"/>
        <end position="78"/>
    </location>
</feature>
<dbReference type="Pfam" id="PF13705">
    <property type="entry name" value="TRC8_N"/>
    <property type="match status" value="1"/>
</dbReference>
<feature type="transmembrane region" description="Helical" evidence="9">
    <location>
        <begin position="85"/>
        <end position="102"/>
    </location>
</feature>
<proteinExistence type="predicted"/>